<feature type="non-terminal residue" evidence="8">
    <location>
        <position position="182"/>
    </location>
</feature>
<dbReference type="GO" id="GO:0005886">
    <property type="term" value="C:plasma membrane"/>
    <property type="evidence" value="ECO:0007669"/>
    <property type="project" value="UniProtKB-SubCell"/>
</dbReference>
<evidence type="ECO:0000256" key="6">
    <source>
        <dbReference type="SAM" id="MobiDB-lite"/>
    </source>
</evidence>
<dbReference type="Proteomes" id="UP001219934">
    <property type="component" value="Unassembled WGS sequence"/>
</dbReference>
<evidence type="ECO:0000256" key="1">
    <source>
        <dbReference type="ARBA" id="ARBA00004236"/>
    </source>
</evidence>
<feature type="region of interest" description="Disordered" evidence="6">
    <location>
        <begin position="122"/>
        <end position="157"/>
    </location>
</feature>
<organism evidence="8 9">
    <name type="scientific">Pogonophryne albipinna</name>
    <dbReference type="NCBI Taxonomy" id="1090488"/>
    <lineage>
        <taxon>Eukaryota</taxon>
        <taxon>Metazoa</taxon>
        <taxon>Chordata</taxon>
        <taxon>Craniata</taxon>
        <taxon>Vertebrata</taxon>
        <taxon>Euteleostomi</taxon>
        <taxon>Actinopterygii</taxon>
        <taxon>Neopterygii</taxon>
        <taxon>Teleostei</taxon>
        <taxon>Neoteleostei</taxon>
        <taxon>Acanthomorphata</taxon>
        <taxon>Eupercaria</taxon>
        <taxon>Perciformes</taxon>
        <taxon>Notothenioidei</taxon>
        <taxon>Pogonophryne</taxon>
    </lineage>
</organism>
<dbReference type="EMBL" id="JAPTMU010000012">
    <property type="protein sequence ID" value="KAJ4933865.1"/>
    <property type="molecule type" value="Genomic_DNA"/>
</dbReference>
<evidence type="ECO:0000313" key="8">
    <source>
        <dbReference type="EMBL" id="KAJ4933865.1"/>
    </source>
</evidence>
<name>A0AAD6FG37_9TELE</name>
<sequence length="182" mass="19898">MGFKEPAPFGESNIALNTLPSQVGLHQSSSLVVTVDLALFMKFDDCMGNEAVVFRSSDPIFSVRTDGSIYAQGEGASLDEPVQFKLTAGGPTTRVWETVIQLALIDPLLPQQNENEVIKEEGKVAERKERKEASQAPPPVIMFSGSGRNSSKGLRRQKRDWVIPPINVAENSRGPFPQMLVS</sequence>
<keyword evidence="4" id="KW-0472">Membrane</keyword>
<dbReference type="SUPFAM" id="SSF49313">
    <property type="entry name" value="Cadherin-like"/>
    <property type="match status" value="1"/>
</dbReference>
<dbReference type="Gene3D" id="2.60.40.60">
    <property type="entry name" value="Cadherins"/>
    <property type="match status" value="1"/>
</dbReference>
<dbReference type="InterPro" id="IPR015919">
    <property type="entry name" value="Cadherin-like_sf"/>
</dbReference>
<evidence type="ECO:0000256" key="2">
    <source>
        <dbReference type="ARBA" id="ARBA00022475"/>
    </source>
</evidence>
<gene>
    <name evidence="8" type="ORF">JOQ06_006674</name>
</gene>
<keyword evidence="5" id="KW-0325">Glycoprotein</keyword>
<evidence type="ECO:0000256" key="4">
    <source>
        <dbReference type="ARBA" id="ARBA00023136"/>
    </source>
</evidence>
<dbReference type="GO" id="GO:0005509">
    <property type="term" value="F:calcium ion binding"/>
    <property type="evidence" value="ECO:0007669"/>
    <property type="project" value="InterPro"/>
</dbReference>
<reference evidence="8" key="1">
    <citation type="submission" date="2022-11" db="EMBL/GenBank/DDBJ databases">
        <title>Chromosome-level genome of Pogonophryne albipinna.</title>
        <authorList>
            <person name="Jo E."/>
        </authorList>
    </citation>
    <scope>NUCLEOTIDE SEQUENCE</scope>
    <source>
        <strain evidence="8">SGF0006</strain>
        <tissue evidence="8">Muscle</tissue>
    </source>
</reference>
<dbReference type="InterPro" id="IPR014868">
    <property type="entry name" value="Cadherin_pro_dom"/>
</dbReference>
<keyword evidence="3" id="KW-0130">Cell adhesion</keyword>
<accession>A0AAD6FG37</accession>
<keyword evidence="9" id="KW-1185">Reference proteome</keyword>
<comment type="subcellular location">
    <subcellularLocation>
        <location evidence="1">Cell membrane</location>
    </subcellularLocation>
</comment>
<feature type="compositionally biased region" description="Basic and acidic residues" evidence="6">
    <location>
        <begin position="122"/>
        <end position="133"/>
    </location>
</feature>
<evidence type="ECO:0000313" key="9">
    <source>
        <dbReference type="Proteomes" id="UP001219934"/>
    </source>
</evidence>
<evidence type="ECO:0000256" key="5">
    <source>
        <dbReference type="ARBA" id="ARBA00023180"/>
    </source>
</evidence>
<evidence type="ECO:0000256" key="3">
    <source>
        <dbReference type="ARBA" id="ARBA00022889"/>
    </source>
</evidence>
<dbReference type="GO" id="GO:0007155">
    <property type="term" value="P:cell adhesion"/>
    <property type="evidence" value="ECO:0007669"/>
    <property type="project" value="UniProtKB-KW"/>
</dbReference>
<dbReference type="Pfam" id="PF08758">
    <property type="entry name" value="Cadherin_pro"/>
    <property type="match status" value="1"/>
</dbReference>
<protein>
    <recommendedName>
        <fullName evidence="7">Cadherin prodomain domain-containing protein</fullName>
    </recommendedName>
</protein>
<keyword evidence="2" id="KW-1003">Cell membrane</keyword>
<feature type="domain" description="Cadherin prodomain" evidence="7">
    <location>
        <begin position="26"/>
        <end position="104"/>
    </location>
</feature>
<comment type="caution">
    <text evidence="8">The sequence shown here is derived from an EMBL/GenBank/DDBJ whole genome shotgun (WGS) entry which is preliminary data.</text>
</comment>
<proteinExistence type="predicted"/>
<dbReference type="SMART" id="SM01055">
    <property type="entry name" value="Cadherin_pro"/>
    <property type="match status" value="1"/>
</dbReference>
<dbReference type="AlphaFoldDB" id="A0AAD6FG37"/>
<evidence type="ECO:0000259" key="7">
    <source>
        <dbReference type="SMART" id="SM01055"/>
    </source>
</evidence>